<dbReference type="EMBL" id="AWUE01013606">
    <property type="protein sequence ID" value="OMP06455.1"/>
    <property type="molecule type" value="Genomic_DNA"/>
</dbReference>
<evidence type="ECO:0000313" key="2">
    <source>
        <dbReference type="Proteomes" id="UP000187203"/>
    </source>
</evidence>
<reference evidence="2" key="1">
    <citation type="submission" date="2013-09" db="EMBL/GenBank/DDBJ databases">
        <title>Corchorus olitorius genome sequencing.</title>
        <authorList>
            <person name="Alam M."/>
            <person name="Haque M.S."/>
            <person name="Islam M.S."/>
            <person name="Emdad E.M."/>
            <person name="Islam M.M."/>
            <person name="Ahmed B."/>
            <person name="Halim A."/>
            <person name="Hossen Q.M.M."/>
            <person name="Hossain M.Z."/>
            <person name="Ahmed R."/>
            <person name="Khan M.M."/>
            <person name="Islam R."/>
            <person name="Rashid M.M."/>
            <person name="Khan S.A."/>
            <person name="Rahman M.S."/>
            <person name="Alam M."/>
            <person name="Yahiya A.S."/>
            <person name="Khan M.S."/>
            <person name="Azam M.S."/>
            <person name="Haque T."/>
            <person name="Lashkar M.Z.H."/>
            <person name="Akhand A.I."/>
            <person name="Morshed G."/>
            <person name="Roy S."/>
            <person name="Uddin K.S."/>
            <person name="Rabeya T."/>
            <person name="Hossain A.S."/>
            <person name="Chowdhury A."/>
            <person name="Snigdha A.R."/>
            <person name="Mortoza M.S."/>
            <person name="Matin S.A."/>
            <person name="Hoque S.M.E."/>
            <person name="Islam M.K."/>
            <person name="Roy D.K."/>
            <person name="Haider R."/>
            <person name="Moosa M.M."/>
            <person name="Elias S.M."/>
            <person name="Hasan A.M."/>
            <person name="Jahan S."/>
            <person name="Shafiuddin M."/>
            <person name="Mahmood N."/>
            <person name="Shommy N.S."/>
        </authorList>
    </citation>
    <scope>NUCLEOTIDE SEQUENCE [LARGE SCALE GENOMIC DNA]</scope>
    <source>
        <strain evidence="2">cv. O-4</strain>
    </source>
</reference>
<dbReference type="AlphaFoldDB" id="A0A1R3KH98"/>
<accession>A0A1R3KH98</accession>
<name>A0A1R3KH98_9ROSI</name>
<sequence length="90" mass="10397">MGQFKKCAYAIKQCEKIRESLGERSELFVACFNRRREKMERSVCTERCSPFSNSVHKGQRERRVRGAKGVCIGDGKVELLVHTCEMSWPL</sequence>
<evidence type="ECO:0000313" key="1">
    <source>
        <dbReference type="EMBL" id="OMP06455.1"/>
    </source>
</evidence>
<comment type="caution">
    <text evidence="1">The sequence shown here is derived from an EMBL/GenBank/DDBJ whole genome shotgun (WGS) entry which is preliminary data.</text>
</comment>
<dbReference type="Proteomes" id="UP000187203">
    <property type="component" value="Unassembled WGS sequence"/>
</dbReference>
<proteinExistence type="predicted"/>
<gene>
    <name evidence="1" type="ORF">COLO4_08117</name>
</gene>
<keyword evidence="2" id="KW-1185">Reference proteome</keyword>
<organism evidence="1 2">
    <name type="scientific">Corchorus olitorius</name>
    <dbReference type="NCBI Taxonomy" id="93759"/>
    <lineage>
        <taxon>Eukaryota</taxon>
        <taxon>Viridiplantae</taxon>
        <taxon>Streptophyta</taxon>
        <taxon>Embryophyta</taxon>
        <taxon>Tracheophyta</taxon>
        <taxon>Spermatophyta</taxon>
        <taxon>Magnoliopsida</taxon>
        <taxon>eudicotyledons</taxon>
        <taxon>Gunneridae</taxon>
        <taxon>Pentapetalae</taxon>
        <taxon>rosids</taxon>
        <taxon>malvids</taxon>
        <taxon>Malvales</taxon>
        <taxon>Malvaceae</taxon>
        <taxon>Grewioideae</taxon>
        <taxon>Apeibeae</taxon>
        <taxon>Corchorus</taxon>
    </lineage>
</organism>
<protein>
    <submittedName>
        <fullName evidence="1">Uncharacterized protein</fullName>
    </submittedName>
</protein>